<evidence type="ECO:0000313" key="3">
    <source>
        <dbReference type="Proteomes" id="UP000812031"/>
    </source>
</evidence>
<proteinExistence type="predicted"/>
<sequence>MKKIILFVFFFLSILKVIAQQDPHFTQYMTNMSVVNPAYATATPAILNLGSLYRYQWSGIKGAPKTLTLFAHAPLNEKVEGGFSLISDDIGDGAKKETNFFADFAYILKLNEKQKLSFGLKAGFSSISTNFNGFQLNSGDATTDLAFAENTNATAPNIGVGVYYFTDKYYIGISTPNFLSAEHIRTSSDEINSFGSHKMHTYLTGGYVFDINETFKLKPAAMAIFVEGAPVSVDLTANVLYNERFELGAAYRFDDSVSLLMNINVTPNLRIGYSYDYTISNLSQFNSGSHEIVLLYNLDLLGKGYDKSPRFF</sequence>
<protein>
    <submittedName>
        <fullName evidence="2">Type IX secretion system membrane protein PorP/SprF</fullName>
    </submittedName>
</protein>
<keyword evidence="3" id="KW-1185">Reference proteome</keyword>
<keyword evidence="1" id="KW-0732">Signal</keyword>
<organism evidence="2 3">
    <name type="scientific">Flavobacterium taihuense</name>
    <dbReference type="NCBI Taxonomy" id="2857508"/>
    <lineage>
        <taxon>Bacteria</taxon>
        <taxon>Pseudomonadati</taxon>
        <taxon>Bacteroidota</taxon>
        <taxon>Flavobacteriia</taxon>
        <taxon>Flavobacteriales</taxon>
        <taxon>Flavobacteriaceae</taxon>
        <taxon>Flavobacterium</taxon>
    </lineage>
</organism>
<dbReference type="InterPro" id="IPR019861">
    <property type="entry name" value="PorP/SprF_Bacteroidetes"/>
</dbReference>
<name>A0ABS6XZI5_9FLAO</name>
<accession>A0ABS6XZI5</accession>
<comment type="caution">
    <text evidence="2">The sequence shown here is derived from an EMBL/GenBank/DDBJ whole genome shotgun (WGS) entry which is preliminary data.</text>
</comment>
<feature type="chain" id="PRO_5047054395" evidence="1">
    <location>
        <begin position="20"/>
        <end position="312"/>
    </location>
</feature>
<evidence type="ECO:0000313" key="2">
    <source>
        <dbReference type="EMBL" id="MBW4361777.1"/>
    </source>
</evidence>
<dbReference type="Proteomes" id="UP000812031">
    <property type="component" value="Unassembled WGS sequence"/>
</dbReference>
<evidence type="ECO:0000256" key="1">
    <source>
        <dbReference type="SAM" id="SignalP"/>
    </source>
</evidence>
<dbReference type="Pfam" id="PF11751">
    <property type="entry name" value="PorP_SprF"/>
    <property type="match status" value="1"/>
</dbReference>
<dbReference type="EMBL" id="JAHWYN010000014">
    <property type="protein sequence ID" value="MBW4361777.1"/>
    <property type="molecule type" value="Genomic_DNA"/>
</dbReference>
<gene>
    <name evidence="2" type="ORF">KZH69_14885</name>
</gene>
<reference evidence="2 3" key="1">
    <citation type="submission" date="2021-07" db="EMBL/GenBank/DDBJ databases">
        <title>Flavobacterium sp. nov. isolated from sediment on the Taihu Lake.</title>
        <authorList>
            <person name="Qu J.-H."/>
        </authorList>
    </citation>
    <scope>NUCLEOTIDE SEQUENCE [LARGE SCALE GENOMIC DNA]</scope>
    <source>
        <strain evidence="2 3">NAS39</strain>
    </source>
</reference>
<dbReference type="RefSeq" id="WP_219318272.1">
    <property type="nucleotide sequence ID" value="NZ_JAHWYN010000014.1"/>
</dbReference>
<dbReference type="NCBIfam" id="TIGR03519">
    <property type="entry name" value="T9SS_PorP_fam"/>
    <property type="match status" value="1"/>
</dbReference>
<feature type="signal peptide" evidence="1">
    <location>
        <begin position="1"/>
        <end position="19"/>
    </location>
</feature>